<dbReference type="GeneID" id="25288726"/>
<evidence type="ECO:0000256" key="9">
    <source>
        <dbReference type="SAM" id="Phobius"/>
    </source>
</evidence>
<dbReference type="PANTHER" id="PTHR46206:SF6">
    <property type="entry name" value="CYTOCHROME P450 MONOOXYGENASE AN1598-RELATED"/>
    <property type="match status" value="1"/>
</dbReference>
<dbReference type="EMBL" id="KN847475">
    <property type="protein sequence ID" value="KIX09575.1"/>
    <property type="molecule type" value="Genomic_DNA"/>
</dbReference>
<comment type="cofactor">
    <cofactor evidence="1 7">
        <name>heme</name>
        <dbReference type="ChEBI" id="CHEBI:30413"/>
    </cofactor>
</comment>
<feature type="binding site" description="axial binding residue" evidence="7">
    <location>
        <position position="454"/>
    </location>
    <ligand>
        <name>heme</name>
        <dbReference type="ChEBI" id="CHEBI:30413"/>
    </ligand>
    <ligandPart>
        <name>Fe</name>
        <dbReference type="ChEBI" id="CHEBI:18248"/>
    </ligandPart>
</feature>
<gene>
    <name evidence="10" type="ORF">Z518_00655</name>
</gene>
<evidence type="ECO:0000256" key="4">
    <source>
        <dbReference type="ARBA" id="ARBA00023002"/>
    </source>
</evidence>
<dbReference type="InterPro" id="IPR002403">
    <property type="entry name" value="Cyt_P450_E_grp-IV"/>
</dbReference>
<evidence type="ECO:0000256" key="5">
    <source>
        <dbReference type="ARBA" id="ARBA00023004"/>
    </source>
</evidence>
<dbReference type="GO" id="GO:0005506">
    <property type="term" value="F:iron ion binding"/>
    <property type="evidence" value="ECO:0007669"/>
    <property type="project" value="InterPro"/>
</dbReference>
<keyword evidence="5 7" id="KW-0408">Iron</keyword>
<dbReference type="RefSeq" id="XP_013276711.1">
    <property type="nucleotide sequence ID" value="XM_013421257.1"/>
</dbReference>
<evidence type="ECO:0000256" key="2">
    <source>
        <dbReference type="ARBA" id="ARBA00010617"/>
    </source>
</evidence>
<dbReference type="GO" id="GO:0016705">
    <property type="term" value="F:oxidoreductase activity, acting on paired donors, with incorporation or reduction of molecular oxygen"/>
    <property type="evidence" value="ECO:0007669"/>
    <property type="project" value="InterPro"/>
</dbReference>
<evidence type="ECO:0000256" key="7">
    <source>
        <dbReference type="PIRSR" id="PIRSR602403-1"/>
    </source>
</evidence>
<keyword evidence="11" id="KW-1185">Reference proteome</keyword>
<evidence type="ECO:0000313" key="11">
    <source>
        <dbReference type="Proteomes" id="UP000053617"/>
    </source>
</evidence>
<dbReference type="PROSITE" id="PS00086">
    <property type="entry name" value="CYTOCHROME_P450"/>
    <property type="match status" value="1"/>
</dbReference>
<dbReference type="GO" id="GO:0004497">
    <property type="term" value="F:monooxygenase activity"/>
    <property type="evidence" value="ECO:0007669"/>
    <property type="project" value="UniProtKB-KW"/>
</dbReference>
<dbReference type="PRINTS" id="PR00465">
    <property type="entry name" value="EP450IV"/>
</dbReference>
<dbReference type="Proteomes" id="UP000053617">
    <property type="component" value="Unassembled WGS sequence"/>
</dbReference>
<dbReference type="AlphaFoldDB" id="A0A0D2JJI1"/>
<keyword evidence="9" id="KW-1133">Transmembrane helix</keyword>
<keyword evidence="4 8" id="KW-0560">Oxidoreductase</keyword>
<comment type="similarity">
    <text evidence="2 8">Belongs to the cytochrome P450 family.</text>
</comment>
<evidence type="ECO:0000256" key="6">
    <source>
        <dbReference type="ARBA" id="ARBA00023033"/>
    </source>
</evidence>
<dbReference type="InterPro" id="IPR001128">
    <property type="entry name" value="Cyt_P450"/>
</dbReference>
<dbReference type="CDD" id="cd11041">
    <property type="entry name" value="CYP503A1-like"/>
    <property type="match status" value="1"/>
</dbReference>
<proteinExistence type="inferred from homology"/>
<protein>
    <submittedName>
        <fullName evidence="10">Uncharacterized protein</fullName>
    </submittedName>
</protein>
<evidence type="ECO:0000313" key="10">
    <source>
        <dbReference type="EMBL" id="KIX09575.1"/>
    </source>
</evidence>
<name>A0A0D2JJI1_9EURO</name>
<dbReference type="Gene3D" id="1.10.630.10">
    <property type="entry name" value="Cytochrome P450"/>
    <property type="match status" value="1"/>
</dbReference>
<keyword evidence="9" id="KW-0812">Transmembrane</keyword>
<keyword evidence="9" id="KW-0472">Membrane</keyword>
<dbReference type="InterPro" id="IPR036396">
    <property type="entry name" value="Cyt_P450_sf"/>
</dbReference>
<dbReference type="PRINTS" id="PR00385">
    <property type="entry name" value="P450"/>
</dbReference>
<accession>A0A0D2JJI1</accession>
<keyword evidence="6 8" id="KW-0503">Monooxygenase</keyword>
<dbReference type="STRING" id="1442369.A0A0D2JJI1"/>
<organism evidence="10 11">
    <name type="scientific">Rhinocladiella mackenziei CBS 650.93</name>
    <dbReference type="NCBI Taxonomy" id="1442369"/>
    <lineage>
        <taxon>Eukaryota</taxon>
        <taxon>Fungi</taxon>
        <taxon>Dikarya</taxon>
        <taxon>Ascomycota</taxon>
        <taxon>Pezizomycotina</taxon>
        <taxon>Eurotiomycetes</taxon>
        <taxon>Chaetothyriomycetidae</taxon>
        <taxon>Chaetothyriales</taxon>
        <taxon>Herpotrichiellaceae</taxon>
        <taxon>Rhinocladiella</taxon>
    </lineage>
</organism>
<dbReference type="HOGENOM" id="CLU_022195_0_2_1"/>
<sequence>MEKYRDLSRALESFQMQPMHVQGSIGALLLLTLVTVIVVSWLERTSKEKVDFPIVGSTEVKDFRPILEEGTKRYPNSPFIIPTTMHDIIVLPISAVEEIKRLPESQISLRKHHYEVFQGQYTKFGTDTDELDAAIRIDLTRRVDKILLAFQDEVEYAFSVAVGTAETPTAVTVYPRMLKVIALLSSRVFVGLPLSRNDEWLKTVCSYSMAVANGAHNLAPYPAWIRPIIAPFMLTELKRAHASAAEMLGPILAKYKDADMSSQNVENLAGSEGGDFIGYILSHYKRTVTPEQLGLDQLIATFAALHTTTIALTQVIFELAQRPCYVEPLREEIFTALGSRESRLPQFNKDTIHSLRKMDSFIKETQRVNPPSLITMHRIVTDPEGLRLKSGHRIPLGHHIGVPNHLGNISHPDQDQFIGFRWSDMRDQPGQETAHQWVTTGLGHLNFGHGSHSCPGRFFAANEIKVALSYVLLNYDICYPEGETRPENIHTNTIVLPSESAQVLFKYKRRDE</sequence>
<dbReference type="PANTHER" id="PTHR46206">
    <property type="entry name" value="CYTOCHROME P450"/>
    <property type="match status" value="1"/>
</dbReference>
<evidence type="ECO:0000256" key="3">
    <source>
        <dbReference type="ARBA" id="ARBA00022723"/>
    </source>
</evidence>
<evidence type="ECO:0000256" key="1">
    <source>
        <dbReference type="ARBA" id="ARBA00001971"/>
    </source>
</evidence>
<keyword evidence="7 8" id="KW-0349">Heme</keyword>
<dbReference type="VEuPathDB" id="FungiDB:Z518_00655"/>
<dbReference type="SUPFAM" id="SSF48264">
    <property type="entry name" value="Cytochrome P450"/>
    <property type="match status" value="1"/>
</dbReference>
<evidence type="ECO:0000256" key="8">
    <source>
        <dbReference type="RuleBase" id="RU000461"/>
    </source>
</evidence>
<reference evidence="10 11" key="1">
    <citation type="submission" date="2015-01" db="EMBL/GenBank/DDBJ databases">
        <title>The Genome Sequence of Rhinocladiella mackenzie CBS 650.93.</title>
        <authorList>
            <consortium name="The Broad Institute Genomics Platform"/>
            <person name="Cuomo C."/>
            <person name="de Hoog S."/>
            <person name="Gorbushina A."/>
            <person name="Stielow B."/>
            <person name="Teixiera M."/>
            <person name="Abouelleil A."/>
            <person name="Chapman S.B."/>
            <person name="Priest M."/>
            <person name="Young S.K."/>
            <person name="Wortman J."/>
            <person name="Nusbaum C."/>
            <person name="Birren B."/>
        </authorList>
    </citation>
    <scope>NUCLEOTIDE SEQUENCE [LARGE SCALE GENOMIC DNA]</scope>
    <source>
        <strain evidence="10 11">CBS 650.93</strain>
    </source>
</reference>
<dbReference type="InterPro" id="IPR017972">
    <property type="entry name" value="Cyt_P450_CS"/>
</dbReference>
<feature type="transmembrane region" description="Helical" evidence="9">
    <location>
        <begin position="21"/>
        <end position="42"/>
    </location>
</feature>
<keyword evidence="3 7" id="KW-0479">Metal-binding</keyword>
<dbReference type="Pfam" id="PF00067">
    <property type="entry name" value="p450"/>
    <property type="match status" value="1"/>
</dbReference>
<dbReference type="OrthoDB" id="1844152at2759"/>
<dbReference type="GO" id="GO:0020037">
    <property type="term" value="F:heme binding"/>
    <property type="evidence" value="ECO:0007669"/>
    <property type="project" value="InterPro"/>
</dbReference>